<dbReference type="InterPro" id="IPR036390">
    <property type="entry name" value="WH_DNA-bd_sf"/>
</dbReference>
<dbReference type="InterPro" id="IPR000600">
    <property type="entry name" value="ROK"/>
</dbReference>
<sequence length="397" mass="40025">MRTGPAAGPHIVRLANADAVLRRLRGAGASALTATELVAATGLTRATVIAVCEDLVQRGWAAELEPERSGPARGRPPRTFAFRSDAGVVIGLDMGAHKATALVADLHGTALGSATGAFPEGARGEARIDVVSTTAAAALAAAGTGPDRVLAVGAGLPAPVDREGRIATPRGFWEQFDVGLAARLRERHGWDVLLENDANLAALAEHWRGAARGVDDAAVLLAGERLGAGLIESGRLLRGRSGGAGELAFLNLVDGVAGPHGIAQLAREWGAEEAAASGGLGGLAASDVTAEAVFAAAHDGDPAAARVLARLAGRMARVVAVLSTLLNPELVVLGGAVAGASAALLPGIRAELPSLTDTPAQVQVSELGGDAVALGAVRRALDHVNEHALELVLPGRP</sequence>
<accession>A0ABP5NH84</accession>
<keyword evidence="4" id="KW-1185">Reference proteome</keyword>
<feature type="domain" description="HTH iclR-type" evidence="2">
    <location>
        <begin position="17"/>
        <end position="62"/>
    </location>
</feature>
<evidence type="ECO:0000313" key="3">
    <source>
        <dbReference type="EMBL" id="GAA2198991.1"/>
    </source>
</evidence>
<protein>
    <submittedName>
        <fullName evidence="3">ROK family protein</fullName>
    </submittedName>
</protein>
<reference evidence="4" key="1">
    <citation type="journal article" date="2019" name="Int. J. Syst. Evol. Microbiol.">
        <title>The Global Catalogue of Microorganisms (GCM) 10K type strain sequencing project: providing services to taxonomists for standard genome sequencing and annotation.</title>
        <authorList>
            <consortium name="The Broad Institute Genomics Platform"/>
            <consortium name="The Broad Institute Genome Sequencing Center for Infectious Disease"/>
            <person name="Wu L."/>
            <person name="Ma J."/>
        </authorList>
    </citation>
    <scope>NUCLEOTIDE SEQUENCE [LARGE SCALE GENOMIC DNA]</scope>
    <source>
        <strain evidence="4">JCM 16034</strain>
    </source>
</reference>
<dbReference type="Gene3D" id="1.10.10.10">
    <property type="entry name" value="Winged helix-like DNA-binding domain superfamily/Winged helix DNA-binding domain"/>
    <property type="match status" value="1"/>
</dbReference>
<comment type="caution">
    <text evidence="3">The sequence shown here is derived from an EMBL/GenBank/DDBJ whole genome shotgun (WGS) entry which is preliminary data.</text>
</comment>
<dbReference type="RefSeq" id="WP_344298910.1">
    <property type="nucleotide sequence ID" value="NZ_BAAAQW010000003.1"/>
</dbReference>
<organism evidence="3 4">
    <name type="scientific">Sinomonas flava</name>
    <dbReference type="NCBI Taxonomy" id="496857"/>
    <lineage>
        <taxon>Bacteria</taxon>
        <taxon>Bacillati</taxon>
        <taxon>Actinomycetota</taxon>
        <taxon>Actinomycetes</taxon>
        <taxon>Micrococcales</taxon>
        <taxon>Micrococcaceae</taxon>
        <taxon>Sinomonas</taxon>
    </lineage>
</organism>
<dbReference type="Proteomes" id="UP001500432">
    <property type="component" value="Unassembled WGS sequence"/>
</dbReference>
<name>A0ABP5NH84_9MICC</name>
<dbReference type="Pfam" id="PF09339">
    <property type="entry name" value="HTH_IclR"/>
    <property type="match status" value="1"/>
</dbReference>
<dbReference type="PANTHER" id="PTHR18964:SF149">
    <property type="entry name" value="BIFUNCTIONAL UDP-N-ACETYLGLUCOSAMINE 2-EPIMERASE_N-ACETYLMANNOSAMINE KINASE"/>
    <property type="match status" value="1"/>
</dbReference>
<evidence type="ECO:0000256" key="1">
    <source>
        <dbReference type="ARBA" id="ARBA00006479"/>
    </source>
</evidence>
<dbReference type="InterPro" id="IPR043129">
    <property type="entry name" value="ATPase_NBD"/>
</dbReference>
<evidence type="ECO:0000259" key="2">
    <source>
        <dbReference type="Pfam" id="PF09339"/>
    </source>
</evidence>
<gene>
    <name evidence="3" type="ORF">GCM10009849_13770</name>
</gene>
<dbReference type="InterPro" id="IPR036388">
    <property type="entry name" value="WH-like_DNA-bd_sf"/>
</dbReference>
<dbReference type="SUPFAM" id="SSF46785">
    <property type="entry name" value="Winged helix' DNA-binding domain"/>
    <property type="match status" value="1"/>
</dbReference>
<proteinExistence type="inferred from homology"/>
<comment type="similarity">
    <text evidence="1">Belongs to the ROK (NagC/XylR) family.</text>
</comment>
<dbReference type="Gene3D" id="3.30.420.40">
    <property type="match status" value="2"/>
</dbReference>
<dbReference type="InterPro" id="IPR005471">
    <property type="entry name" value="Tscrpt_reg_IclR_N"/>
</dbReference>
<dbReference type="PANTHER" id="PTHR18964">
    <property type="entry name" value="ROK (REPRESSOR, ORF, KINASE) FAMILY"/>
    <property type="match status" value="1"/>
</dbReference>
<dbReference type="SUPFAM" id="SSF53067">
    <property type="entry name" value="Actin-like ATPase domain"/>
    <property type="match status" value="1"/>
</dbReference>
<dbReference type="EMBL" id="BAAAQW010000003">
    <property type="protein sequence ID" value="GAA2198991.1"/>
    <property type="molecule type" value="Genomic_DNA"/>
</dbReference>
<evidence type="ECO:0000313" key="4">
    <source>
        <dbReference type="Proteomes" id="UP001500432"/>
    </source>
</evidence>
<dbReference type="Pfam" id="PF00480">
    <property type="entry name" value="ROK"/>
    <property type="match status" value="1"/>
</dbReference>